<organism evidence="2 3">
    <name type="scientific">Candidatus Kaiserbacteria bacterium RIFCSPHIGHO2_01_FULL_56_24</name>
    <dbReference type="NCBI Taxonomy" id="1798487"/>
    <lineage>
        <taxon>Bacteria</taxon>
        <taxon>Candidatus Kaiseribacteriota</taxon>
    </lineage>
</organism>
<comment type="caution">
    <text evidence="2">The sequence shown here is derived from an EMBL/GenBank/DDBJ whole genome shotgun (WGS) entry which is preliminary data.</text>
</comment>
<evidence type="ECO:0000313" key="3">
    <source>
        <dbReference type="Proteomes" id="UP000176377"/>
    </source>
</evidence>
<feature type="region of interest" description="Disordered" evidence="1">
    <location>
        <begin position="314"/>
        <end position="338"/>
    </location>
</feature>
<name>A0A1F6DAX4_9BACT</name>
<evidence type="ECO:0000256" key="1">
    <source>
        <dbReference type="SAM" id="MobiDB-lite"/>
    </source>
</evidence>
<dbReference type="EMBL" id="MFLA01000032">
    <property type="protein sequence ID" value="OGG58559.1"/>
    <property type="molecule type" value="Genomic_DNA"/>
</dbReference>
<feature type="compositionally biased region" description="Polar residues" evidence="1">
    <location>
        <begin position="325"/>
        <end position="338"/>
    </location>
</feature>
<dbReference type="AlphaFoldDB" id="A0A1F6DAX4"/>
<dbReference type="Proteomes" id="UP000176377">
    <property type="component" value="Unassembled WGS sequence"/>
</dbReference>
<proteinExistence type="predicted"/>
<gene>
    <name evidence="2" type="ORF">A2765_02425</name>
</gene>
<reference evidence="2 3" key="1">
    <citation type="journal article" date="2016" name="Nat. Commun.">
        <title>Thousands of microbial genomes shed light on interconnected biogeochemical processes in an aquifer system.</title>
        <authorList>
            <person name="Anantharaman K."/>
            <person name="Brown C.T."/>
            <person name="Hug L.A."/>
            <person name="Sharon I."/>
            <person name="Castelle C.J."/>
            <person name="Probst A.J."/>
            <person name="Thomas B.C."/>
            <person name="Singh A."/>
            <person name="Wilkins M.J."/>
            <person name="Karaoz U."/>
            <person name="Brodie E.L."/>
            <person name="Williams K.H."/>
            <person name="Hubbard S.S."/>
            <person name="Banfield J.F."/>
        </authorList>
    </citation>
    <scope>NUCLEOTIDE SEQUENCE [LARGE SCALE GENOMIC DNA]</scope>
</reference>
<feature type="region of interest" description="Disordered" evidence="1">
    <location>
        <begin position="192"/>
        <end position="220"/>
    </location>
</feature>
<protein>
    <submittedName>
        <fullName evidence="2">Uncharacterized protein</fullName>
    </submittedName>
</protein>
<feature type="compositionally biased region" description="Low complexity" evidence="1">
    <location>
        <begin position="192"/>
        <end position="201"/>
    </location>
</feature>
<evidence type="ECO:0000313" key="2">
    <source>
        <dbReference type="EMBL" id="OGG58559.1"/>
    </source>
</evidence>
<sequence>MLMNKQGILFGSLFGIVIATVLVFVVVPRFALAAPGDANAMCTKVITTCGCMQVPCKGGCCGGFNMHQCTCSEKVNGGTIVGKCLATLKCEGRTFQSDVESGGMDKGGLDALKGIVDQLMQAMKGGGGGGGAPPPTDPMAGEKGCATYYQTTVPSSDPCAIYNPNAVMDAAGGTSNAAGGLLDALGGSGTQSSVSGVLQGSKPAVTQTTQPSPAGTQNASEVKPAAQGLSGDVRVGSAGATIVANLRQGLSEVAGFFGGSTGGASQALSAAGKLCSTRPWSGSFIGNVIPSSFFDGLCEWRGYEVGTVVPKGTSKISSGGTSGGVQAQQQSGLSLQPQASNVPPEVDIWAEPASARLGTRTYIFWNTRGVASCTEQGPSFSQRSLSGGASTVPISGPTTFTIECLTTASSTVKDSVTVQIAI</sequence>
<accession>A0A1F6DAX4</accession>
<feature type="compositionally biased region" description="Polar residues" evidence="1">
    <location>
        <begin position="204"/>
        <end position="220"/>
    </location>
</feature>